<gene>
    <name evidence="2" type="ORF">BGC33_03000</name>
</gene>
<feature type="domain" description="Integrase catalytic" evidence="1">
    <location>
        <begin position="12"/>
        <end position="123"/>
    </location>
</feature>
<evidence type="ECO:0000313" key="3">
    <source>
        <dbReference type="Proteomes" id="UP000182798"/>
    </source>
</evidence>
<accession>A0A1J8Q1M6</accession>
<comment type="caution">
    <text evidence="2">The sequence shown here is derived from an EMBL/GenBank/DDBJ whole genome shotgun (WGS) entry which is preliminary data.</text>
</comment>
<name>A0A1J8Q1M6_9GAMM</name>
<dbReference type="SUPFAM" id="SSF53098">
    <property type="entry name" value="Ribonuclease H-like"/>
    <property type="match status" value="1"/>
</dbReference>
<dbReference type="InterPro" id="IPR050900">
    <property type="entry name" value="Transposase_IS3/IS150/IS904"/>
</dbReference>
<organism evidence="2 3">
    <name type="scientific">Bathymodiolus thermophilus thioautotrophic gill symbiont</name>
    <dbReference type="NCBI Taxonomy" id="2360"/>
    <lineage>
        <taxon>Bacteria</taxon>
        <taxon>Pseudomonadati</taxon>
        <taxon>Pseudomonadota</taxon>
        <taxon>Gammaproteobacteria</taxon>
        <taxon>sulfur-oxidizing symbionts</taxon>
    </lineage>
</organism>
<sequence>HKKAKNLLNRAFEQQTFDTHWVGDITYIKTYQGWSYLASVLDLSLKQVVGWALSKHPNAQLSKDALQSAISRHQPNTNKLMFHSDQGVQYCANMFTQYCNSKNIIQSMSRRGNCWDNAVWSNF</sequence>
<dbReference type="AlphaFoldDB" id="A0A1J8Q1M6"/>
<reference evidence="3" key="1">
    <citation type="submission" date="2016-09" db="EMBL/GenBank/DDBJ databases">
        <title>Genome Sequence of Bathymodiolus thermophilus sulfur-oxidizing gill endosymbiont.</title>
        <authorList>
            <person name="Ponnudurai R."/>
            <person name="Kleiner M."/>
            <person name="Sayavedra L."/>
            <person name="Thuermer A."/>
            <person name="Felbeck H."/>
            <person name="Schlueter R."/>
            <person name="Schweder T."/>
            <person name="Markert S."/>
        </authorList>
    </citation>
    <scope>NUCLEOTIDE SEQUENCE [LARGE SCALE GENOMIC DNA]</scope>
    <source>
        <strain evidence="3">BAT/CrabSpa'14</strain>
    </source>
</reference>
<dbReference type="InterPro" id="IPR012337">
    <property type="entry name" value="RNaseH-like_sf"/>
</dbReference>
<dbReference type="GO" id="GO:0003676">
    <property type="term" value="F:nucleic acid binding"/>
    <property type="evidence" value="ECO:0007669"/>
    <property type="project" value="InterPro"/>
</dbReference>
<feature type="non-terminal residue" evidence="2">
    <location>
        <position position="1"/>
    </location>
</feature>
<dbReference type="PROSITE" id="PS50994">
    <property type="entry name" value="INTEGRASE"/>
    <property type="match status" value="1"/>
</dbReference>
<evidence type="ECO:0000313" key="2">
    <source>
        <dbReference type="EMBL" id="OJA03322.1"/>
    </source>
</evidence>
<dbReference type="GO" id="GO:0015074">
    <property type="term" value="P:DNA integration"/>
    <property type="evidence" value="ECO:0007669"/>
    <property type="project" value="InterPro"/>
</dbReference>
<dbReference type="PANTHER" id="PTHR46889:SF4">
    <property type="entry name" value="TRANSPOSASE INSO FOR INSERTION SEQUENCE ELEMENT IS911B-RELATED"/>
    <property type="match status" value="1"/>
</dbReference>
<dbReference type="Proteomes" id="UP000182798">
    <property type="component" value="Unassembled WGS sequence"/>
</dbReference>
<dbReference type="Pfam" id="PF00665">
    <property type="entry name" value="rve"/>
    <property type="match status" value="1"/>
</dbReference>
<dbReference type="PANTHER" id="PTHR46889">
    <property type="entry name" value="TRANSPOSASE INSF FOR INSERTION SEQUENCE IS3B-RELATED"/>
    <property type="match status" value="1"/>
</dbReference>
<dbReference type="InterPro" id="IPR001584">
    <property type="entry name" value="Integrase_cat-core"/>
</dbReference>
<dbReference type="Gene3D" id="3.30.420.10">
    <property type="entry name" value="Ribonuclease H-like superfamily/Ribonuclease H"/>
    <property type="match status" value="1"/>
</dbReference>
<evidence type="ECO:0000259" key="1">
    <source>
        <dbReference type="PROSITE" id="PS50994"/>
    </source>
</evidence>
<proteinExistence type="predicted"/>
<dbReference type="InterPro" id="IPR036397">
    <property type="entry name" value="RNaseH_sf"/>
</dbReference>
<dbReference type="EMBL" id="MIQH01000767">
    <property type="protein sequence ID" value="OJA03322.1"/>
    <property type="molecule type" value="Genomic_DNA"/>
</dbReference>
<protein>
    <submittedName>
        <fullName evidence="2">Transposase</fullName>
    </submittedName>
</protein>